<dbReference type="GO" id="GO:0016020">
    <property type="term" value="C:membrane"/>
    <property type="evidence" value="ECO:0007669"/>
    <property type="project" value="UniProtKB-SubCell"/>
</dbReference>
<dbReference type="InterPro" id="IPR007016">
    <property type="entry name" value="O-antigen_ligase-rel_domated"/>
</dbReference>
<reference evidence="7 8" key="1">
    <citation type="submission" date="2014-01" db="EMBL/GenBank/DDBJ databases">
        <authorList>
            <consortium name="DOE Joint Genome Institute"/>
            <person name="Anderson I."/>
            <person name="Huntemann M."/>
            <person name="Han J."/>
            <person name="Chen A."/>
            <person name="Kyrpides N."/>
            <person name="Mavromatis K."/>
            <person name="Markowitz V."/>
            <person name="Palaniappan K."/>
            <person name="Ivanova N."/>
            <person name="Schaumberg A."/>
            <person name="Pati A."/>
            <person name="Liolios K."/>
            <person name="Nordberg H.P."/>
            <person name="Cantor M.N."/>
            <person name="Hua S.X."/>
            <person name="Woyke T."/>
        </authorList>
    </citation>
    <scope>NUCLEOTIDE SEQUENCE [LARGE SCALE GENOMIC DNA]</scope>
    <source>
        <strain evidence="7 8">XH-48</strain>
    </source>
</reference>
<accession>W0JUL2</accession>
<gene>
    <name evidence="7" type="ORF">HALLA_13370</name>
</gene>
<evidence type="ECO:0000256" key="1">
    <source>
        <dbReference type="ARBA" id="ARBA00004141"/>
    </source>
</evidence>
<feature type="domain" description="O-antigen ligase-related" evidence="6">
    <location>
        <begin position="63"/>
        <end position="209"/>
    </location>
</feature>
<sequence>MVIYFAITNMSDSNFMNGRLILFFDNPNVFALHIAPATVLGAYIAYSKWKQDRIQPMVLTGAIAIIGIALIVLSQSRRVFIYLFISIFLIVGTSFGRRDRILNLAVKGGVIALSFGVLGILLLASGFVPDIFIERLNVLDGRGSLDNRIIPIILGFRFLKENLIFGAGYNNFMNHLDYLAITPLEKRYAHKPHNMFIIPFVEGGIFAGFGISALTGIISWRSVRSWKSGLFEYSEIAFVFVVCTFSFFASQMFGVFSLLRLNWLMMFLCLISLNIVADRGQSPEQAGEV</sequence>
<keyword evidence="8" id="KW-1185">Reference proteome</keyword>
<dbReference type="KEGG" id="hlr:HALLA_13370"/>
<feature type="transmembrane region" description="Helical" evidence="5">
    <location>
        <begin position="57"/>
        <end position="73"/>
    </location>
</feature>
<keyword evidence="2 5" id="KW-0812">Transmembrane</keyword>
<evidence type="ECO:0000256" key="3">
    <source>
        <dbReference type="ARBA" id="ARBA00022989"/>
    </source>
</evidence>
<comment type="subcellular location">
    <subcellularLocation>
        <location evidence="1">Membrane</location>
        <topology evidence="1">Multi-pass membrane protein</topology>
    </subcellularLocation>
</comment>
<name>W0JUL2_9EURY</name>
<feature type="transmembrane region" description="Helical" evidence="5">
    <location>
        <begin position="196"/>
        <end position="218"/>
    </location>
</feature>
<feature type="transmembrane region" description="Helical" evidence="5">
    <location>
        <begin position="20"/>
        <end position="45"/>
    </location>
</feature>
<dbReference type="PANTHER" id="PTHR37422">
    <property type="entry name" value="TEICHURONIC ACID BIOSYNTHESIS PROTEIN TUAE"/>
    <property type="match status" value="1"/>
</dbReference>
<dbReference type="PANTHER" id="PTHR37422:SF13">
    <property type="entry name" value="LIPOPOLYSACCHARIDE BIOSYNTHESIS PROTEIN PA4999-RELATED"/>
    <property type="match status" value="1"/>
</dbReference>
<dbReference type="Proteomes" id="UP000019024">
    <property type="component" value="Chromosome"/>
</dbReference>
<organism evidence="7 8">
    <name type="scientific">Halostagnicola larsenii XH-48</name>
    <dbReference type="NCBI Taxonomy" id="797299"/>
    <lineage>
        <taxon>Archaea</taxon>
        <taxon>Methanobacteriati</taxon>
        <taxon>Methanobacteriota</taxon>
        <taxon>Stenosarchaea group</taxon>
        <taxon>Halobacteria</taxon>
        <taxon>Halobacteriales</taxon>
        <taxon>Natrialbaceae</taxon>
        <taxon>Halostagnicola</taxon>
    </lineage>
</organism>
<evidence type="ECO:0000313" key="8">
    <source>
        <dbReference type="Proteomes" id="UP000019024"/>
    </source>
</evidence>
<dbReference type="EMBL" id="CP007055">
    <property type="protein sequence ID" value="AHG01022.1"/>
    <property type="molecule type" value="Genomic_DNA"/>
</dbReference>
<feature type="transmembrane region" description="Helical" evidence="5">
    <location>
        <begin position="108"/>
        <end position="128"/>
    </location>
</feature>
<dbReference type="AlphaFoldDB" id="W0JUL2"/>
<dbReference type="InterPro" id="IPR051533">
    <property type="entry name" value="WaaL-like"/>
</dbReference>
<keyword evidence="4 5" id="KW-0472">Membrane</keyword>
<evidence type="ECO:0000256" key="5">
    <source>
        <dbReference type="SAM" id="Phobius"/>
    </source>
</evidence>
<dbReference type="Pfam" id="PF04932">
    <property type="entry name" value="Wzy_C"/>
    <property type="match status" value="1"/>
</dbReference>
<feature type="transmembrane region" description="Helical" evidence="5">
    <location>
        <begin position="79"/>
        <end position="96"/>
    </location>
</feature>
<evidence type="ECO:0000256" key="4">
    <source>
        <dbReference type="ARBA" id="ARBA00023136"/>
    </source>
</evidence>
<evidence type="ECO:0000313" key="7">
    <source>
        <dbReference type="EMBL" id="AHG01022.1"/>
    </source>
</evidence>
<feature type="transmembrane region" description="Helical" evidence="5">
    <location>
        <begin position="230"/>
        <end position="249"/>
    </location>
</feature>
<dbReference type="HOGENOM" id="CLU_961747_0_0_2"/>
<protein>
    <recommendedName>
        <fullName evidence="6">O-antigen ligase-related domain-containing protein</fullName>
    </recommendedName>
</protein>
<keyword evidence="3 5" id="KW-1133">Transmembrane helix</keyword>
<evidence type="ECO:0000259" key="6">
    <source>
        <dbReference type="Pfam" id="PF04932"/>
    </source>
</evidence>
<evidence type="ECO:0000256" key="2">
    <source>
        <dbReference type="ARBA" id="ARBA00022692"/>
    </source>
</evidence>
<proteinExistence type="predicted"/>